<dbReference type="SUPFAM" id="SSF57667">
    <property type="entry name" value="beta-beta-alpha zinc fingers"/>
    <property type="match status" value="3"/>
</dbReference>
<feature type="domain" description="C2H2-type" evidence="7">
    <location>
        <begin position="887"/>
        <end position="914"/>
    </location>
</feature>
<evidence type="ECO:0000256" key="3">
    <source>
        <dbReference type="ARBA" id="ARBA00022771"/>
    </source>
</evidence>
<dbReference type="GO" id="GO:0000977">
    <property type="term" value="F:RNA polymerase II transcription regulatory region sequence-specific DNA binding"/>
    <property type="evidence" value="ECO:0007669"/>
    <property type="project" value="TreeGrafter"/>
</dbReference>
<dbReference type="Pfam" id="PF00096">
    <property type="entry name" value="zf-C2H2"/>
    <property type="match status" value="2"/>
</dbReference>
<feature type="domain" description="C2H2-type" evidence="7">
    <location>
        <begin position="857"/>
        <end position="885"/>
    </location>
</feature>
<evidence type="ECO:0000256" key="6">
    <source>
        <dbReference type="SAM" id="MobiDB-lite"/>
    </source>
</evidence>
<dbReference type="OrthoDB" id="3561125at2759"/>
<accession>A0A2C9JCL6</accession>
<gene>
    <name evidence="8" type="primary">106079497</name>
</gene>
<keyword evidence="1" id="KW-0479">Metal-binding</keyword>
<proteinExistence type="predicted"/>
<dbReference type="Gene3D" id="3.30.160.60">
    <property type="entry name" value="Classic Zinc Finger"/>
    <property type="match status" value="5"/>
</dbReference>
<dbReference type="GO" id="GO:0000981">
    <property type="term" value="F:DNA-binding transcription factor activity, RNA polymerase II-specific"/>
    <property type="evidence" value="ECO:0007669"/>
    <property type="project" value="TreeGrafter"/>
</dbReference>
<dbReference type="KEGG" id="bgt:106079497"/>
<dbReference type="VEuPathDB" id="VectorBase:BGLB000633"/>
<dbReference type="Proteomes" id="UP000076420">
    <property type="component" value="Unassembled WGS sequence"/>
</dbReference>
<evidence type="ECO:0000256" key="1">
    <source>
        <dbReference type="ARBA" id="ARBA00022723"/>
    </source>
</evidence>
<feature type="compositionally biased region" description="Polar residues" evidence="6">
    <location>
        <begin position="624"/>
        <end position="646"/>
    </location>
</feature>
<dbReference type="PROSITE" id="PS50157">
    <property type="entry name" value="ZINC_FINGER_C2H2_2"/>
    <property type="match status" value="5"/>
</dbReference>
<dbReference type="RefSeq" id="XP_013096125.2">
    <property type="nucleotide sequence ID" value="XM_013240671.2"/>
</dbReference>
<evidence type="ECO:0000313" key="9">
    <source>
        <dbReference type="Proteomes" id="UP000076420"/>
    </source>
</evidence>
<dbReference type="PROSITE" id="PS00028">
    <property type="entry name" value="ZINC_FINGER_C2H2_1"/>
    <property type="match status" value="5"/>
</dbReference>
<name>A0A2C9JCL6_BIOGL</name>
<keyword evidence="4" id="KW-0862">Zinc</keyword>
<feature type="compositionally biased region" description="Basic residues" evidence="6">
    <location>
        <begin position="560"/>
        <end position="576"/>
    </location>
</feature>
<sequence>MSECAVEDVKTVEDVLDQASTTRASADCIGNLAVFGGHPDMEISEDLTVSDSSLSSLVETSSHLQGLEHEKTCVSSFPSSEENNQEMQIVLAGEGVDLSEMASNNMIIHNAVPVHGEDMDTQVVYLNPDGTISFDPTGFLTTTTTDNASSISEPSDRYMLSTALQGNIILNSSNIQSSEITLGPHSQLAFKNEDMVNVSKFGSLSEYAQQTLTMVIDNSSSLGSDYILVEPSSLVVGQTPAGDSAKNSLGSYHSMKSALIDIPSMASCSIPVNATVDHKPTFELATYSVKLEELPIQCSAEGNVIGVNEQGVAQGAGDIISPDYGSLANMPRQGEILKDDGQSIQEKSLTEKHKSELRHLEQSHLEHHLKLTKRKQIESKCHSSDMVRTPDHSDCDSQDQELIEALEKNGINDKTPIFSSISAKVNASILNVVPGCQHFLLQQAHKFKDESTSIIFNSNSDCTFSGDINSFIKFHNEIKQILKMQQTTFLDTRLETSGKQLKEEKGIHCELLRPYISARGRKPKCSVKALQMGFVTSLENYLSNDGLWSLDEDNKSYSRGSRHLYSHRRKRGRPRKYLQNTEKKIKVTERNEVKQGCQEKDDPGSSNISKEGHLEECRPETQKDSLQASDSIQACISEEQSNTQNEGLKADKSVNDEEEHSEMNQSLENRIQESDVKEGQENPLPTEVIVTKRRGRPCKKYDTYLTVEKALPRNPLAESLATKQQRNYEEHLAFKFFCSQCSFKTKRQSHFHLHMKCHRDGTERKYSCGHCEFVSISLPMLKRHELKHKQNLFRCEICGAYTTDSQKLLHRHMRLKHSTDQTLEEKLACQQCTFTCLRPEEMAQHQEGHDRLSQASNCCSMCEKNFRSRMHLQRHIRDVHGPEIRPHLCDTCGKAFKRTDALQQHKLVHISKSARSLPYKCSICDKGFRSQAHLKEHSSMHSSERPYLCQYCGAAFKTQPVQRKHIMTLHLQPKNHVCSVCCRQFKTKYALHRHESSHKAETEPATAAAAILIIDSDNCKTEIDAEKNTLSSLDVYPVSLKGATISMDDQVSTCLVQDIRGSAATVIEAPLEQSAQCLEQAFIQAHSDGTLYYFTGELPTL</sequence>
<feature type="compositionally biased region" description="Basic and acidic residues" evidence="6">
    <location>
        <begin position="670"/>
        <end position="680"/>
    </location>
</feature>
<feature type="domain" description="C2H2-type" evidence="7">
    <location>
        <begin position="976"/>
        <end position="1003"/>
    </location>
</feature>
<dbReference type="STRING" id="6526.A0A2C9JCL6"/>
<reference evidence="8" key="1">
    <citation type="submission" date="2020-05" db="UniProtKB">
        <authorList>
            <consortium name="EnsemblMetazoa"/>
        </authorList>
    </citation>
    <scope>IDENTIFICATION</scope>
    <source>
        <strain evidence="8">BB02</strain>
    </source>
</reference>
<protein>
    <recommendedName>
        <fullName evidence="7">C2H2-type domain-containing protein</fullName>
    </recommendedName>
</protein>
<dbReference type="PANTHER" id="PTHR24379:SF127">
    <property type="entry name" value="BLOODY FINGERS-RELATED"/>
    <property type="match status" value="1"/>
</dbReference>
<evidence type="ECO:0000256" key="5">
    <source>
        <dbReference type="PROSITE-ProRule" id="PRU00042"/>
    </source>
</evidence>
<dbReference type="InterPro" id="IPR013087">
    <property type="entry name" value="Znf_C2H2_type"/>
</dbReference>
<evidence type="ECO:0000313" key="8">
    <source>
        <dbReference type="EnsemblMetazoa" id="BGLB000633-PB"/>
    </source>
</evidence>
<dbReference type="PANTHER" id="PTHR24379">
    <property type="entry name" value="KRAB AND ZINC FINGER DOMAIN-CONTAINING"/>
    <property type="match status" value="1"/>
</dbReference>
<dbReference type="GO" id="GO:0008270">
    <property type="term" value="F:zinc ion binding"/>
    <property type="evidence" value="ECO:0007669"/>
    <property type="project" value="UniProtKB-KW"/>
</dbReference>
<dbReference type="GO" id="GO:0005634">
    <property type="term" value="C:nucleus"/>
    <property type="evidence" value="ECO:0007669"/>
    <property type="project" value="TreeGrafter"/>
</dbReference>
<feature type="domain" description="C2H2-type" evidence="7">
    <location>
        <begin position="947"/>
        <end position="975"/>
    </location>
</feature>
<evidence type="ECO:0000259" key="7">
    <source>
        <dbReference type="PROSITE" id="PS50157"/>
    </source>
</evidence>
<evidence type="ECO:0000256" key="2">
    <source>
        <dbReference type="ARBA" id="ARBA00022737"/>
    </source>
</evidence>
<dbReference type="InterPro" id="IPR036236">
    <property type="entry name" value="Znf_C2H2_sf"/>
</dbReference>
<feature type="compositionally biased region" description="Basic and acidic residues" evidence="6">
    <location>
        <begin position="610"/>
        <end position="623"/>
    </location>
</feature>
<keyword evidence="3 5" id="KW-0863">Zinc-finger</keyword>
<dbReference type="FunFam" id="3.30.160.60:FF:000446">
    <property type="entry name" value="Zinc finger protein"/>
    <property type="match status" value="1"/>
</dbReference>
<dbReference type="VEuPathDB" id="VectorBase:BGLAX_028367"/>
<feature type="domain" description="C2H2-type" evidence="7">
    <location>
        <begin position="919"/>
        <end position="946"/>
    </location>
</feature>
<dbReference type="SMART" id="SM00355">
    <property type="entry name" value="ZnF_C2H2"/>
    <property type="match status" value="9"/>
</dbReference>
<dbReference type="AlphaFoldDB" id="A0A2C9JCL6"/>
<evidence type="ECO:0000256" key="4">
    <source>
        <dbReference type="ARBA" id="ARBA00022833"/>
    </source>
</evidence>
<feature type="compositionally biased region" description="Basic and acidic residues" evidence="6">
    <location>
        <begin position="581"/>
        <end position="603"/>
    </location>
</feature>
<feature type="region of interest" description="Disordered" evidence="6">
    <location>
        <begin position="558"/>
        <end position="681"/>
    </location>
</feature>
<dbReference type="EnsemblMetazoa" id="BGLB000633-RB">
    <property type="protein sequence ID" value="BGLB000633-PB"/>
    <property type="gene ID" value="BGLB000633"/>
</dbReference>
<keyword evidence="2" id="KW-0677">Repeat</keyword>
<organism evidence="8 9">
    <name type="scientific">Biomphalaria glabrata</name>
    <name type="common">Bloodfluke planorb</name>
    <name type="synonym">Freshwater snail</name>
    <dbReference type="NCBI Taxonomy" id="6526"/>
    <lineage>
        <taxon>Eukaryota</taxon>
        <taxon>Metazoa</taxon>
        <taxon>Spiralia</taxon>
        <taxon>Lophotrochozoa</taxon>
        <taxon>Mollusca</taxon>
        <taxon>Gastropoda</taxon>
        <taxon>Heterobranchia</taxon>
        <taxon>Euthyneura</taxon>
        <taxon>Panpulmonata</taxon>
        <taxon>Hygrophila</taxon>
        <taxon>Lymnaeoidea</taxon>
        <taxon>Planorbidae</taxon>
        <taxon>Biomphalaria</taxon>
    </lineage>
</organism>